<dbReference type="AlphaFoldDB" id="A0A8S1LJ84"/>
<name>A0A8S1LJ84_9CILI</name>
<gene>
    <name evidence="1" type="ORF">PSON_ATCC_30995.1.T0220119</name>
</gene>
<evidence type="ECO:0000313" key="2">
    <source>
        <dbReference type="Proteomes" id="UP000692954"/>
    </source>
</evidence>
<organism evidence="1 2">
    <name type="scientific">Paramecium sonneborni</name>
    <dbReference type="NCBI Taxonomy" id="65129"/>
    <lineage>
        <taxon>Eukaryota</taxon>
        <taxon>Sar</taxon>
        <taxon>Alveolata</taxon>
        <taxon>Ciliophora</taxon>
        <taxon>Intramacronucleata</taxon>
        <taxon>Oligohymenophorea</taxon>
        <taxon>Peniculida</taxon>
        <taxon>Parameciidae</taxon>
        <taxon>Paramecium</taxon>
    </lineage>
</organism>
<sequence>MFSDHDKTLIIQCYYLIKFCWMTYYREIKVSRSKGIKLYYLPKFHQLMPILADLKYQVELQMKKQQSNRVGPSPKEKVMFLTRVLYEKKSLKEACQELQMSYTWGKAIWSEHISQYNKSKKLYKKNDSPKTPPSETEQVTKKVAGIKILPKGQHITKQFHIQVLIHGNPIKTKATD</sequence>
<protein>
    <submittedName>
        <fullName evidence="1">Uncharacterized protein</fullName>
    </submittedName>
</protein>
<dbReference type="EMBL" id="CAJJDN010000022">
    <property type="protein sequence ID" value="CAD8066839.1"/>
    <property type="molecule type" value="Genomic_DNA"/>
</dbReference>
<keyword evidence="2" id="KW-1185">Reference proteome</keyword>
<dbReference type="Proteomes" id="UP000692954">
    <property type="component" value="Unassembled WGS sequence"/>
</dbReference>
<accession>A0A8S1LJ84</accession>
<evidence type="ECO:0000313" key="1">
    <source>
        <dbReference type="EMBL" id="CAD8066839.1"/>
    </source>
</evidence>
<dbReference type="OrthoDB" id="285721at2759"/>
<proteinExistence type="predicted"/>
<reference evidence="1" key="1">
    <citation type="submission" date="2021-01" db="EMBL/GenBank/DDBJ databases">
        <authorList>
            <consortium name="Genoscope - CEA"/>
            <person name="William W."/>
        </authorList>
    </citation>
    <scope>NUCLEOTIDE SEQUENCE</scope>
</reference>
<comment type="caution">
    <text evidence="1">The sequence shown here is derived from an EMBL/GenBank/DDBJ whole genome shotgun (WGS) entry which is preliminary data.</text>
</comment>